<evidence type="ECO:0000259" key="14">
    <source>
        <dbReference type="PROSITE" id="PS50004"/>
    </source>
</evidence>
<dbReference type="PROSITE" id="PS51210">
    <property type="entry name" value="PLA2C"/>
    <property type="match status" value="1"/>
</dbReference>
<evidence type="ECO:0000256" key="3">
    <source>
        <dbReference type="ARBA" id="ARBA00013278"/>
    </source>
</evidence>
<dbReference type="GO" id="GO:0016020">
    <property type="term" value="C:membrane"/>
    <property type="evidence" value="ECO:0007669"/>
    <property type="project" value="UniProtKB-SubCell"/>
</dbReference>
<evidence type="ECO:0000256" key="7">
    <source>
        <dbReference type="ARBA" id="ARBA00022837"/>
    </source>
</evidence>
<dbReference type="PANTHER" id="PTHR10728">
    <property type="entry name" value="CYTOSOLIC PHOSPHOLIPASE A2"/>
    <property type="match status" value="1"/>
</dbReference>
<dbReference type="GeneTree" id="ENSGT01030000234606"/>
<evidence type="ECO:0000256" key="9">
    <source>
        <dbReference type="ARBA" id="ARBA00023098"/>
    </source>
</evidence>
<evidence type="ECO:0000256" key="4">
    <source>
        <dbReference type="ARBA" id="ARBA00022490"/>
    </source>
</evidence>
<evidence type="ECO:0000256" key="1">
    <source>
        <dbReference type="ARBA" id="ARBA00004170"/>
    </source>
</evidence>
<reference evidence="16" key="2">
    <citation type="submission" date="2025-08" db="UniProtKB">
        <authorList>
            <consortium name="Ensembl"/>
        </authorList>
    </citation>
    <scope>IDENTIFICATION</scope>
</reference>
<dbReference type="InterPro" id="IPR035892">
    <property type="entry name" value="C2_domain_sf"/>
</dbReference>
<feature type="region of interest" description="Disordered" evidence="13">
    <location>
        <begin position="211"/>
        <end position="231"/>
    </location>
</feature>
<dbReference type="InterPro" id="IPR040723">
    <property type="entry name" value="cPLA2_C2"/>
</dbReference>
<dbReference type="eggNOG" id="KOG1325">
    <property type="taxonomic scope" value="Eukaryota"/>
</dbReference>
<dbReference type="STRING" id="7918.ENSLOCP00000011901"/>
<comment type="catalytic activity">
    <reaction evidence="12">
        <text>a 1,2-diacyl-sn-glycero-3-phosphocholine + H2O = a 1-acyl-sn-glycero-3-phosphocholine + a fatty acid + H(+)</text>
        <dbReference type="Rhea" id="RHEA:15801"/>
        <dbReference type="ChEBI" id="CHEBI:15377"/>
        <dbReference type="ChEBI" id="CHEBI:15378"/>
        <dbReference type="ChEBI" id="CHEBI:28868"/>
        <dbReference type="ChEBI" id="CHEBI:57643"/>
        <dbReference type="ChEBI" id="CHEBI:58168"/>
        <dbReference type="EC" id="3.1.1.4"/>
    </reaction>
</comment>
<comment type="subcellular location">
    <subcellularLocation>
        <location evidence="2">Cytoplasm</location>
        <location evidence="2">Cytosol</location>
    </subcellularLocation>
    <subcellularLocation>
        <location evidence="1">Membrane</location>
        <topology evidence="1">Peripheral membrane protein</topology>
    </subcellularLocation>
</comment>
<dbReference type="Pfam" id="PF00168">
    <property type="entry name" value="C2"/>
    <property type="match status" value="1"/>
</dbReference>
<evidence type="ECO:0000256" key="6">
    <source>
        <dbReference type="ARBA" id="ARBA00022801"/>
    </source>
</evidence>
<accession>W5MU42</accession>
<dbReference type="OMA" id="FMRGFFL"/>
<keyword evidence="8 11" id="KW-0442">Lipid degradation</keyword>
<dbReference type="InterPro" id="IPR041847">
    <property type="entry name" value="C2_cPLA2"/>
</dbReference>
<dbReference type="SUPFAM" id="SSF52151">
    <property type="entry name" value="FabD/lysophospholipase-like"/>
    <property type="match status" value="1"/>
</dbReference>
<dbReference type="SMART" id="SM00239">
    <property type="entry name" value="C2"/>
    <property type="match status" value="1"/>
</dbReference>
<dbReference type="CDD" id="cd04036">
    <property type="entry name" value="C2_cPLA2"/>
    <property type="match status" value="1"/>
</dbReference>
<dbReference type="GO" id="GO:0005509">
    <property type="term" value="F:calcium ion binding"/>
    <property type="evidence" value="ECO:0000318"/>
    <property type="project" value="GO_Central"/>
</dbReference>
<dbReference type="FunFam" id="2.60.40.150:FF:000030">
    <property type="entry name" value="Phospholipase A2"/>
    <property type="match status" value="1"/>
</dbReference>
<dbReference type="PROSITE" id="PS50004">
    <property type="entry name" value="C2"/>
    <property type="match status" value="1"/>
</dbReference>
<evidence type="ECO:0000313" key="17">
    <source>
        <dbReference type="Proteomes" id="UP000018468"/>
    </source>
</evidence>
<name>W5MU42_LEPOC</name>
<keyword evidence="4 12" id="KW-0963">Cytoplasm</keyword>
<keyword evidence="7 12" id="KW-0106">Calcium</keyword>
<sequence length="801" mass="90470">RETDPYWNLSVKVLQGKNIPKHDIWSQSDCYVTLRLPTASAKTYRTKTVANSSNPVWNETFHYRIHSHVKNILELNVYDQDLLPRDDLCSKVLFDIDNLSPGKTEKKVFVLDPESRDELWVEFSLEESNEPPSQYITNGVLVAGPFSLLEVKVNPSAVFIPADKDVVLKLTGAYEEEQVVFRPSQVSGPSQPLTFYINGDLETELRVRLTSAKEDEDEDQGDGKDEAEDTSALSSVLVKSLPAGQEVLLSVPVGEDDIDLQLRTKDWCSSEDLDVRLSFDIPEEEKKFLEKRSSRVCQGFQRALQLSSTPDSQEVPVVAVVGSGGGTRAMTAFYGCLKGLQNLDILDTVTYISGVSGSTWALSSLYADADWSQKDLQGPIMQAQSEVCKSHHGVFSPAQLSYYYQEIQQRRQEGQLVSVIDLWGLIIEYFIHGKRDPRTLSNQQETIAQGQNPYPIYLAVNMKDAIKGTADTAEWCEFTPHEIGFPKYGAFIRTEDFGSEFYMGHLIKRHSETRLTFLLGLWSSIFSFNLAKVWSSLTGSVPTWMQWLRDAVRKNDEINPFEPTALDTYLISPVNDLAEVLNGFLTDRPVIGQSYNFLRGFSLYWDYSQNSSFMAWKDTHPDAFPNSLTPSDSKLHLVDSGFAINTGFPPLFRPQRKVDIILSFNFTWGDQFKALKLTEQYCADHRLPFPRIDLSGLEGRPLQECYVFADDHDPRAPIVVHFPLTNASFREYRAPGVKRVGEEELKKGEVDVTSTASPYRTYDMSYSAEEFERLVALAAYNVVHSKEAVLGALRQALARKR</sequence>
<dbReference type="GO" id="GO:0005829">
    <property type="term" value="C:cytosol"/>
    <property type="evidence" value="ECO:0000318"/>
    <property type="project" value="GO_Central"/>
</dbReference>
<feature type="compositionally biased region" description="Acidic residues" evidence="13">
    <location>
        <begin position="214"/>
        <end position="229"/>
    </location>
</feature>
<evidence type="ECO:0000259" key="15">
    <source>
        <dbReference type="PROSITE" id="PS51210"/>
    </source>
</evidence>
<keyword evidence="10" id="KW-0472">Membrane</keyword>
<protein>
    <recommendedName>
        <fullName evidence="3 12">Phospholipase A2</fullName>
        <ecNumber evidence="3 12">3.1.1.4</ecNumber>
    </recommendedName>
</protein>
<evidence type="ECO:0000256" key="12">
    <source>
        <dbReference type="RuleBase" id="RU362102"/>
    </source>
</evidence>
<reference evidence="16" key="3">
    <citation type="submission" date="2025-09" db="UniProtKB">
        <authorList>
            <consortium name="Ensembl"/>
        </authorList>
    </citation>
    <scope>IDENTIFICATION</scope>
</reference>
<dbReference type="InterPro" id="IPR002642">
    <property type="entry name" value="LysoPLipase_cat_dom"/>
</dbReference>
<dbReference type="GO" id="GO:0046475">
    <property type="term" value="P:glycerophospholipid catabolic process"/>
    <property type="evidence" value="ECO:0000318"/>
    <property type="project" value="GO_Central"/>
</dbReference>
<dbReference type="EMBL" id="AHAT01003839">
    <property type="status" value="NOT_ANNOTATED_CDS"/>
    <property type="molecule type" value="Genomic_DNA"/>
</dbReference>
<dbReference type="Ensembl" id="ENSLOCT00000011922.1">
    <property type="protein sequence ID" value="ENSLOCP00000011901.1"/>
    <property type="gene ID" value="ENSLOCG00000009738.1"/>
</dbReference>
<evidence type="ECO:0000256" key="11">
    <source>
        <dbReference type="PROSITE-ProRule" id="PRU00555"/>
    </source>
</evidence>
<dbReference type="AlphaFoldDB" id="W5MU42"/>
<dbReference type="InterPro" id="IPR016035">
    <property type="entry name" value="Acyl_Trfase/lysoPLipase"/>
</dbReference>
<reference evidence="17" key="1">
    <citation type="submission" date="2011-12" db="EMBL/GenBank/DDBJ databases">
        <title>The Draft Genome of Lepisosteus oculatus.</title>
        <authorList>
            <consortium name="The Broad Institute Genome Assembly &amp; Analysis Group"/>
            <consortium name="Computational R&amp;D Group"/>
            <consortium name="and Sequencing Platform"/>
            <person name="Di Palma F."/>
            <person name="Alfoldi J."/>
            <person name="Johnson J."/>
            <person name="Berlin A."/>
            <person name="Gnerre S."/>
            <person name="Jaffe D."/>
            <person name="MacCallum I."/>
            <person name="Young S."/>
            <person name="Walker B.J."/>
            <person name="Lander E.S."/>
            <person name="Lindblad-Toh K."/>
        </authorList>
    </citation>
    <scope>NUCLEOTIDE SEQUENCE [LARGE SCALE GENOMIC DNA]</scope>
</reference>
<dbReference type="InParanoid" id="W5MU42"/>
<proteinExistence type="predicted"/>
<keyword evidence="17" id="KW-1185">Reference proteome</keyword>
<comment type="domain">
    <text evidence="12">The N-terminal C2 domain associates with lipid membranes upon calcium binding.</text>
</comment>
<dbReference type="eggNOG" id="KOG1028">
    <property type="taxonomic scope" value="Eukaryota"/>
</dbReference>
<keyword evidence="5 12" id="KW-0479">Metal-binding</keyword>
<evidence type="ECO:0000256" key="10">
    <source>
        <dbReference type="ARBA" id="ARBA00023136"/>
    </source>
</evidence>
<feature type="domain" description="C2" evidence="14">
    <location>
        <begin position="1"/>
        <end position="109"/>
    </location>
</feature>
<dbReference type="Gene3D" id="3.40.1090.10">
    <property type="entry name" value="Cytosolic phospholipase A2 catalytic domain"/>
    <property type="match status" value="1"/>
</dbReference>
<dbReference type="GO" id="GO:0005544">
    <property type="term" value="F:calcium-dependent phospholipid binding"/>
    <property type="evidence" value="ECO:0000318"/>
    <property type="project" value="GO_Central"/>
</dbReference>
<feature type="domain" description="PLA2c" evidence="15">
    <location>
        <begin position="267"/>
        <end position="801"/>
    </location>
</feature>
<evidence type="ECO:0000313" key="16">
    <source>
        <dbReference type="Ensembl" id="ENSLOCP00000011901.1"/>
    </source>
</evidence>
<dbReference type="PANTHER" id="PTHR10728:SF32">
    <property type="entry name" value="CYTOSOLIC PHOSPHOLIPASE A2 BETA"/>
    <property type="match status" value="1"/>
</dbReference>
<evidence type="ECO:0000256" key="2">
    <source>
        <dbReference type="ARBA" id="ARBA00004514"/>
    </source>
</evidence>
<dbReference type="Gene3D" id="2.60.40.150">
    <property type="entry name" value="C2 domain"/>
    <property type="match status" value="1"/>
</dbReference>
<keyword evidence="6 11" id="KW-0378">Hydrolase</keyword>
<dbReference type="Proteomes" id="UP000018468">
    <property type="component" value="Linkage group LG7"/>
</dbReference>
<evidence type="ECO:0000256" key="13">
    <source>
        <dbReference type="SAM" id="MobiDB-lite"/>
    </source>
</evidence>
<evidence type="ECO:0000256" key="5">
    <source>
        <dbReference type="ARBA" id="ARBA00022723"/>
    </source>
</evidence>
<dbReference type="GO" id="GO:0047498">
    <property type="term" value="F:calcium-dependent phospholipase A2 activity"/>
    <property type="evidence" value="ECO:0000318"/>
    <property type="project" value="GO_Central"/>
</dbReference>
<dbReference type="Bgee" id="ENSLOCG00000009738">
    <property type="expression patterns" value="Expressed in zone of skin and 10 other cell types or tissues"/>
</dbReference>
<keyword evidence="9 11" id="KW-0443">Lipid metabolism</keyword>
<dbReference type="HOGENOM" id="CLU_011663_0_0_1"/>
<dbReference type="SUPFAM" id="SSF49562">
    <property type="entry name" value="C2 domain (Calcium/lipid-binding domain, CaLB)"/>
    <property type="match status" value="1"/>
</dbReference>
<dbReference type="Pfam" id="PF01735">
    <property type="entry name" value="PLA2_B"/>
    <property type="match status" value="1"/>
</dbReference>
<evidence type="ECO:0000256" key="8">
    <source>
        <dbReference type="ARBA" id="ARBA00022963"/>
    </source>
</evidence>
<organism evidence="16 17">
    <name type="scientific">Lepisosteus oculatus</name>
    <name type="common">Spotted gar</name>
    <dbReference type="NCBI Taxonomy" id="7918"/>
    <lineage>
        <taxon>Eukaryota</taxon>
        <taxon>Metazoa</taxon>
        <taxon>Chordata</taxon>
        <taxon>Craniata</taxon>
        <taxon>Vertebrata</taxon>
        <taxon>Euteleostomi</taxon>
        <taxon>Actinopterygii</taxon>
        <taxon>Neopterygii</taxon>
        <taxon>Holostei</taxon>
        <taxon>Semionotiformes</taxon>
        <taxon>Lepisosteidae</taxon>
        <taxon>Lepisosteus</taxon>
    </lineage>
</organism>
<dbReference type="Pfam" id="PF18695">
    <property type="entry name" value="cPLA2_C2"/>
    <property type="match status" value="1"/>
</dbReference>
<dbReference type="EC" id="3.1.1.4" evidence="3 12"/>
<dbReference type="InterPro" id="IPR000008">
    <property type="entry name" value="C2_dom"/>
</dbReference>
<dbReference type="SMART" id="SM00022">
    <property type="entry name" value="PLAc"/>
    <property type="match status" value="1"/>
</dbReference>